<dbReference type="InterPro" id="IPR036365">
    <property type="entry name" value="PGBD-like_sf"/>
</dbReference>
<dbReference type="InterPro" id="IPR002053">
    <property type="entry name" value="Glyco_hydro_25"/>
</dbReference>
<name>A0A7G5MR78_9FIRM</name>
<gene>
    <name evidence="3" type="ORF">E5259_05630</name>
    <name evidence="4" type="ORF">E5259_17815</name>
</gene>
<dbReference type="GO" id="GO:0009253">
    <property type="term" value="P:peptidoglycan catabolic process"/>
    <property type="evidence" value="ECO:0007669"/>
    <property type="project" value="InterPro"/>
</dbReference>
<protein>
    <recommendedName>
        <fullName evidence="2">Peptidoglycan binding-like domain-containing protein</fullName>
    </recommendedName>
</protein>
<organism evidence="3 5">
    <name type="scientific">Blautia producta</name>
    <dbReference type="NCBI Taxonomy" id="33035"/>
    <lineage>
        <taxon>Bacteria</taxon>
        <taxon>Bacillati</taxon>
        <taxon>Bacillota</taxon>
        <taxon>Clostridia</taxon>
        <taxon>Lachnospirales</taxon>
        <taxon>Lachnospiraceae</taxon>
        <taxon>Blautia</taxon>
    </lineage>
</organism>
<dbReference type="EMBL" id="CP039126">
    <property type="protein sequence ID" value="QMW79306.1"/>
    <property type="molecule type" value="Genomic_DNA"/>
</dbReference>
<dbReference type="GO" id="GO:0016052">
    <property type="term" value="P:carbohydrate catabolic process"/>
    <property type="evidence" value="ECO:0007669"/>
    <property type="project" value="TreeGrafter"/>
</dbReference>
<reference evidence="3 5" key="1">
    <citation type="submission" date="2019-04" db="EMBL/GenBank/DDBJ databases">
        <authorList>
            <person name="Schori C."/>
            <person name="Ahrens C."/>
        </authorList>
    </citation>
    <scope>NUCLEOTIDE SEQUENCE [LARGE SCALE GENOMIC DNA]</scope>
    <source>
        <strain evidence="3 5">DSM 2950</strain>
    </source>
</reference>
<dbReference type="Pfam" id="PF01471">
    <property type="entry name" value="PG_binding_1"/>
    <property type="match status" value="1"/>
</dbReference>
<dbReference type="CDD" id="cd06414">
    <property type="entry name" value="GH25_LytC-like"/>
    <property type="match status" value="1"/>
</dbReference>
<sequence>MKTFKIIDVSEHNGRIDWEQARKYIDGAIIRCGYGMDQKNQDDKYWKRNADECTRLGIPFGVYLYSYADTDTKSRSEAAHVLRCIKGYKLSYPVYYDLEEEKEGTRRQAVRGARIFADIVEAAGYQVGIYANENWYKTIIGSALDKYTKWVAKYSTKAPDVPNVDIWQYTSSGSVPGLTGNGGKVDVNHCYRDFSGGRKPAPKPDTSNPAISGGNAVIRDGQIHCNNFTGAAILVDGYDGPKTRKGAVMVLQTGINQDYRAGLVVDGIWGPASERALGSHYVCKGECQYMVTALEILLMLKGYNPQGVECPGSFGSGLDAAVRAYQRDHGLTVDGIAGRNTFMSLIA</sequence>
<dbReference type="SUPFAM" id="SSF51445">
    <property type="entry name" value="(Trans)glycosidases"/>
    <property type="match status" value="1"/>
</dbReference>
<feature type="domain" description="Peptidoglycan binding-like" evidence="2">
    <location>
        <begin position="291"/>
        <end position="343"/>
    </location>
</feature>
<dbReference type="PROSITE" id="PS51904">
    <property type="entry name" value="GLYCOSYL_HYDROL_F25_2"/>
    <property type="match status" value="1"/>
</dbReference>
<comment type="similarity">
    <text evidence="1">Belongs to the glycosyl hydrolase 25 family.</text>
</comment>
<dbReference type="AlphaFoldDB" id="A0A7G5MR78"/>
<dbReference type="InterPro" id="IPR036366">
    <property type="entry name" value="PGBDSf"/>
</dbReference>
<evidence type="ECO:0000313" key="3">
    <source>
        <dbReference type="EMBL" id="QMW77121.1"/>
    </source>
</evidence>
<dbReference type="GeneID" id="75055119"/>
<proteinExistence type="inferred from homology"/>
<evidence type="ECO:0000313" key="4">
    <source>
        <dbReference type="EMBL" id="QMW79306.1"/>
    </source>
</evidence>
<evidence type="ECO:0000313" key="5">
    <source>
        <dbReference type="Proteomes" id="UP000515789"/>
    </source>
</evidence>
<dbReference type="EMBL" id="CP039126">
    <property type="protein sequence ID" value="QMW77121.1"/>
    <property type="molecule type" value="Genomic_DNA"/>
</dbReference>
<dbReference type="InterPro" id="IPR017853">
    <property type="entry name" value="GH"/>
</dbReference>
<dbReference type="RefSeq" id="WP_049944356.1">
    <property type="nucleotide sequence ID" value="NZ_CABLBP010000054.1"/>
</dbReference>
<evidence type="ECO:0000256" key="1">
    <source>
        <dbReference type="ARBA" id="ARBA00010646"/>
    </source>
</evidence>
<evidence type="ECO:0000259" key="2">
    <source>
        <dbReference type="Pfam" id="PF01471"/>
    </source>
</evidence>
<dbReference type="SUPFAM" id="SSF47090">
    <property type="entry name" value="PGBD-like"/>
    <property type="match status" value="1"/>
</dbReference>
<dbReference type="GO" id="GO:0016998">
    <property type="term" value="P:cell wall macromolecule catabolic process"/>
    <property type="evidence" value="ECO:0007669"/>
    <property type="project" value="InterPro"/>
</dbReference>
<dbReference type="PANTHER" id="PTHR34135:SF2">
    <property type="entry name" value="LYSOZYME"/>
    <property type="match status" value="1"/>
</dbReference>
<accession>A0A7G5MR78</accession>
<dbReference type="Gene3D" id="3.20.20.80">
    <property type="entry name" value="Glycosidases"/>
    <property type="match status" value="1"/>
</dbReference>
<dbReference type="InterPro" id="IPR002477">
    <property type="entry name" value="Peptidoglycan-bd-like"/>
</dbReference>
<dbReference type="Proteomes" id="UP000515789">
    <property type="component" value="Chromosome"/>
</dbReference>
<dbReference type="Gene3D" id="1.10.101.10">
    <property type="entry name" value="PGBD-like superfamily/PGBD"/>
    <property type="match status" value="2"/>
</dbReference>
<dbReference type="Pfam" id="PF01183">
    <property type="entry name" value="Glyco_hydro_25"/>
    <property type="match status" value="1"/>
</dbReference>
<dbReference type="PANTHER" id="PTHR34135">
    <property type="entry name" value="LYSOZYME"/>
    <property type="match status" value="1"/>
</dbReference>
<dbReference type="GO" id="GO:0003796">
    <property type="term" value="F:lysozyme activity"/>
    <property type="evidence" value="ECO:0007669"/>
    <property type="project" value="InterPro"/>
</dbReference>